<feature type="region of interest" description="Disordered" evidence="7">
    <location>
        <begin position="46"/>
        <end position="80"/>
    </location>
</feature>
<dbReference type="SUPFAM" id="SSF56112">
    <property type="entry name" value="Protein kinase-like (PK-like)"/>
    <property type="match status" value="1"/>
</dbReference>
<keyword evidence="2" id="KW-0808">Transferase</keyword>
<evidence type="ECO:0000256" key="1">
    <source>
        <dbReference type="ARBA" id="ARBA00022527"/>
    </source>
</evidence>
<dbReference type="InterPro" id="IPR011009">
    <property type="entry name" value="Kinase-like_dom_sf"/>
</dbReference>
<sequence>NICLPLASTCYGQTPPLDCSILERYAGFQASISDRNPHREFISLDRRTSPTIISTTMSRTPSVPLPPPESASFEKQPGHTRQDLLNHAKGTEEFLERSTKPPSDKSKSAAPSMNASPNPSAHLTVPGSTPNTPASPPAPVKRAASASAPSTPATPSRPPSRAASVVSETSHKFNLKDLLGSGPKLSRRNSARSASSRQSADSESEVSHKSGAGVSRAKSTRSAGGDSVGSLSSKYGVVKKIAIGKGATSVVRLAHKWDRSEGDKMYAVKEFRKRRRNETEKEYVKKLTAEFCISSTLHHSNIVETVDLIQDEQGRWCEVMEFCPGGDLYAAIKKGGMSPSEVS</sequence>
<protein>
    <recommendedName>
        <fullName evidence="8">Protein kinase domain-containing protein</fullName>
    </recommendedName>
</protein>
<feature type="region of interest" description="Disordered" evidence="7">
    <location>
        <begin position="92"/>
        <end position="229"/>
    </location>
</feature>
<gene>
    <name evidence="9" type="ORF">MYCIT1_LOCUS16521</name>
</gene>
<dbReference type="InterPro" id="IPR000719">
    <property type="entry name" value="Prot_kinase_dom"/>
</dbReference>
<dbReference type="GO" id="GO:0004674">
    <property type="term" value="F:protein serine/threonine kinase activity"/>
    <property type="evidence" value="ECO:0007669"/>
    <property type="project" value="UniProtKB-KW"/>
</dbReference>
<dbReference type="PROSITE" id="PS50011">
    <property type="entry name" value="PROTEIN_KINASE_DOM"/>
    <property type="match status" value="1"/>
</dbReference>
<organism evidence="9 10">
    <name type="scientific">Mycena citricolor</name>
    <dbReference type="NCBI Taxonomy" id="2018698"/>
    <lineage>
        <taxon>Eukaryota</taxon>
        <taxon>Fungi</taxon>
        <taxon>Dikarya</taxon>
        <taxon>Basidiomycota</taxon>
        <taxon>Agaricomycotina</taxon>
        <taxon>Agaricomycetes</taxon>
        <taxon>Agaricomycetidae</taxon>
        <taxon>Agaricales</taxon>
        <taxon>Marasmiineae</taxon>
        <taxon>Mycenaceae</taxon>
        <taxon>Mycena</taxon>
    </lineage>
</organism>
<keyword evidence="10" id="KW-1185">Reference proteome</keyword>
<dbReference type="EMBL" id="CAVNYO010000171">
    <property type="protein sequence ID" value="CAK5271458.1"/>
    <property type="molecule type" value="Genomic_DNA"/>
</dbReference>
<dbReference type="PROSITE" id="PS00107">
    <property type="entry name" value="PROTEIN_KINASE_ATP"/>
    <property type="match status" value="1"/>
</dbReference>
<dbReference type="AlphaFoldDB" id="A0AAD2HB07"/>
<evidence type="ECO:0000313" key="10">
    <source>
        <dbReference type="Proteomes" id="UP001295794"/>
    </source>
</evidence>
<dbReference type="Gene3D" id="1.10.510.10">
    <property type="entry name" value="Transferase(Phosphotransferase) domain 1"/>
    <property type="match status" value="1"/>
</dbReference>
<evidence type="ECO:0000313" key="9">
    <source>
        <dbReference type="EMBL" id="CAK5271458.1"/>
    </source>
</evidence>
<evidence type="ECO:0000256" key="3">
    <source>
        <dbReference type="ARBA" id="ARBA00022741"/>
    </source>
</evidence>
<keyword evidence="5 6" id="KW-0067">ATP-binding</keyword>
<evidence type="ECO:0000259" key="8">
    <source>
        <dbReference type="PROSITE" id="PS50011"/>
    </source>
</evidence>
<dbReference type="InterPro" id="IPR030616">
    <property type="entry name" value="Aur-like"/>
</dbReference>
<keyword evidence="4" id="KW-0418">Kinase</keyword>
<feature type="domain" description="Protein kinase" evidence="8">
    <location>
        <begin position="237"/>
        <end position="343"/>
    </location>
</feature>
<feature type="non-terminal residue" evidence="9">
    <location>
        <position position="343"/>
    </location>
</feature>
<proteinExistence type="predicted"/>
<dbReference type="Pfam" id="PF00069">
    <property type="entry name" value="Pkinase"/>
    <property type="match status" value="1"/>
</dbReference>
<feature type="binding site" evidence="6">
    <location>
        <position position="269"/>
    </location>
    <ligand>
        <name>ATP</name>
        <dbReference type="ChEBI" id="CHEBI:30616"/>
    </ligand>
</feature>
<feature type="compositionally biased region" description="Polar residues" evidence="7">
    <location>
        <begin position="49"/>
        <end position="61"/>
    </location>
</feature>
<feature type="compositionally biased region" description="Low complexity" evidence="7">
    <location>
        <begin position="143"/>
        <end position="167"/>
    </location>
</feature>
<feature type="compositionally biased region" description="Basic and acidic residues" evidence="7">
    <location>
        <begin position="92"/>
        <end position="107"/>
    </location>
</feature>
<accession>A0AAD2HB07</accession>
<dbReference type="GO" id="GO:0005524">
    <property type="term" value="F:ATP binding"/>
    <property type="evidence" value="ECO:0007669"/>
    <property type="project" value="UniProtKB-UniRule"/>
</dbReference>
<evidence type="ECO:0000256" key="7">
    <source>
        <dbReference type="SAM" id="MobiDB-lite"/>
    </source>
</evidence>
<dbReference type="InterPro" id="IPR017441">
    <property type="entry name" value="Protein_kinase_ATP_BS"/>
</dbReference>
<dbReference type="PANTHER" id="PTHR24350">
    <property type="entry name" value="SERINE/THREONINE-PROTEIN KINASE IAL-RELATED"/>
    <property type="match status" value="1"/>
</dbReference>
<evidence type="ECO:0000256" key="6">
    <source>
        <dbReference type="PROSITE-ProRule" id="PRU10141"/>
    </source>
</evidence>
<dbReference type="Proteomes" id="UP001295794">
    <property type="component" value="Unassembled WGS sequence"/>
</dbReference>
<feature type="compositionally biased region" description="Low complexity" evidence="7">
    <location>
        <begin position="191"/>
        <end position="201"/>
    </location>
</feature>
<evidence type="ECO:0000256" key="5">
    <source>
        <dbReference type="ARBA" id="ARBA00022840"/>
    </source>
</evidence>
<name>A0AAD2HB07_9AGAR</name>
<reference evidence="9" key="1">
    <citation type="submission" date="2023-11" db="EMBL/GenBank/DDBJ databases">
        <authorList>
            <person name="De Vega J J."/>
            <person name="De Vega J J."/>
        </authorList>
    </citation>
    <scope>NUCLEOTIDE SEQUENCE</scope>
</reference>
<evidence type="ECO:0000256" key="4">
    <source>
        <dbReference type="ARBA" id="ARBA00022777"/>
    </source>
</evidence>
<evidence type="ECO:0000256" key="2">
    <source>
        <dbReference type="ARBA" id="ARBA00022679"/>
    </source>
</evidence>
<keyword evidence="3 6" id="KW-0547">Nucleotide-binding</keyword>
<comment type="caution">
    <text evidence="9">The sequence shown here is derived from an EMBL/GenBank/DDBJ whole genome shotgun (WGS) entry which is preliminary data.</text>
</comment>
<keyword evidence="1" id="KW-0723">Serine/threonine-protein kinase</keyword>